<feature type="compositionally biased region" description="Polar residues" evidence="1">
    <location>
        <begin position="1"/>
        <end position="15"/>
    </location>
</feature>
<feature type="compositionally biased region" description="Polar residues" evidence="1">
    <location>
        <begin position="191"/>
        <end position="205"/>
    </location>
</feature>
<accession>A0A1D1V7W9</accession>
<name>A0A1D1V7W9_RAMVA</name>
<dbReference type="AlphaFoldDB" id="A0A1D1V7W9"/>
<feature type="compositionally biased region" description="Basic and acidic residues" evidence="1">
    <location>
        <begin position="299"/>
        <end position="313"/>
    </location>
</feature>
<organism evidence="2 3">
    <name type="scientific">Ramazzottius varieornatus</name>
    <name type="common">Water bear</name>
    <name type="synonym">Tardigrade</name>
    <dbReference type="NCBI Taxonomy" id="947166"/>
    <lineage>
        <taxon>Eukaryota</taxon>
        <taxon>Metazoa</taxon>
        <taxon>Ecdysozoa</taxon>
        <taxon>Tardigrada</taxon>
        <taxon>Eutardigrada</taxon>
        <taxon>Parachela</taxon>
        <taxon>Hypsibioidea</taxon>
        <taxon>Ramazzottiidae</taxon>
        <taxon>Ramazzottius</taxon>
    </lineage>
</organism>
<feature type="region of interest" description="Disordered" evidence="1">
    <location>
        <begin position="191"/>
        <end position="220"/>
    </location>
</feature>
<keyword evidence="3" id="KW-1185">Reference proteome</keyword>
<feature type="region of interest" description="Disordered" evidence="1">
    <location>
        <begin position="289"/>
        <end position="334"/>
    </location>
</feature>
<evidence type="ECO:0000313" key="3">
    <source>
        <dbReference type="Proteomes" id="UP000186922"/>
    </source>
</evidence>
<feature type="region of interest" description="Disordered" evidence="1">
    <location>
        <begin position="1"/>
        <end position="66"/>
    </location>
</feature>
<dbReference type="EMBL" id="BDGG01000003">
    <property type="protein sequence ID" value="GAU94923.1"/>
    <property type="molecule type" value="Genomic_DNA"/>
</dbReference>
<gene>
    <name evidence="2" type="primary">RvY_06622</name>
    <name evidence="2" type="synonym">RvY_06622.1</name>
    <name evidence="2" type="ORF">RvY_06622-1</name>
</gene>
<dbReference type="Proteomes" id="UP000186922">
    <property type="component" value="Unassembled WGS sequence"/>
</dbReference>
<comment type="caution">
    <text evidence="2">The sequence shown here is derived from an EMBL/GenBank/DDBJ whole genome shotgun (WGS) entry which is preliminary data.</text>
</comment>
<feature type="compositionally biased region" description="Polar residues" evidence="1">
    <location>
        <begin position="315"/>
        <end position="332"/>
    </location>
</feature>
<feature type="region of interest" description="Disordered" evidence="1">
    <location>
        <begin position="349"/>
        <end position="424"/>
    </location>
</feature>
<evidence type="ECO:0000313" key="2">
    <source>
        <dbReference type="EMBL" id="GAU94923.1"/>
    </source>
</evidence>
<evidence type="ECO:0000256" key="1">
    <source>
        <dbReference type="SAM" id="MobiDB-lite"/>
    </source>
</evidence>
<proteinExistence type="predicted"/>
<protein>
    <submittedName>
        <fullName evidence="2">Uncharacterized protein</fullName>
    </submittedName>
</protein>
<sequence length="511" mass="55983">MRARGNSSEKISNPVFTPRPSRKPSTVIVPSPTQTSPEYPSTPPACVVTSAGSPATRLQQLPSSPPVLSPPISTAYHAPSSPFVVPASIVVPAARPYFDKTPDVSLGFNFVDVLQAMRTPPVTEVESSVEIGEPFANIPSQPVNQVTPPKPTSLPQRVVNEPTKNLASQVKRPSSKMSVPFVVNITKSSIGHHQPLQSQQNSLATTLKPPVGSSSRPAGGLVKRAENLPIFRAATQPSFPALNSFVKPVLRTLDIVQAPGLVKARAHIDRSHPQPNGLNSVTASHKMDYPSYSASQYPKDPRIDSLKSDRKQAPEVSSSTELPRKAGTSQPEVSAEKDILLRLSAISAPPSAASRRQSDPLVKVSGRDNGIHRRDDARRKRSPTPDRHAARRSNPEDQRDRSRDRVGRSVETEPGREREAATNGSGYFRLMKRVRNLGERQSFEVRSKVAASTTMEEKKGNERAKQNLNVVWRHEDEAEDEDNPGRKLYKLGYRHSDELGIFVGRTNETRN</sequence>
<reference evidence="2 3" key="1">
    <citation type="journal article" date="2016" name="Nat. Commun.">
        <title>Extremotolerant tardigrade genome and improved radiotolerance of human cultured cells by tardigrade-unique protein.</title>
        <authorList>
            <person name="Hashimoto T."/>
            <person name="Horikawa D.D."/>
            <person name="Saito Y."/>
            <person name="Kuwahara H."/>
            <person name="Kozuka-Hata H."/>
            <person name="Shin-I T."/>
            <person name="Minakuchi Y."/>
            <person name="Ohishi K."/>
            <person name="Motoyama A."/>
            <person name="Aizu T."/>
            <person name="Enomoto A."/>
            <person name="Kondo K."/>
            <person name="Tanaka S."/>
            <person name="Hara Y."/>
            <person name="Koshikawa S."/>
            <person name="Sagara H."/>
            <person name="Miura T."/>
            <person name="Yokobori S."/>
            <person name="Miyagawa K."/>
            <person name="Suzuki Y."/>
            <person name="Kubo T."/>
            <person name="Oyama M."/>
            <person name="Kohara Y."/>
            <person name="Fujiyama A."/>
            <person name="Arakawa K."/>
            <person name="Katayama T."/>
            <person name="Toyoda A."/>
            <person name="Kunieda T."/>
        </authorList>
    </citation>
    <scope>NUCLEOTIDE SEQUENCE [LARGE SCALE GENOMIC DNA]</scope>
    <source>
        <strain evidence="2 3">YOKOZUNA-1</strain>
    </source>
</reference>
<feature type="compositionally biased region" description="Basic and acidic residues" evidence="1">
    <location>
        <begin position="365"/>
        <end position="420"/>
    </location>
</feature>